<keyword evidence="1 5" id="KW-0238">DNA-binding</keyword>
<organism evidence="5 6">
    <name type="scientific">Dinghuibacter silviterrae</name>
    <dbReference type="NCBI Taxonomy" id="1539049"/>
    <lineage>
        <taxon>Bacteria</taxon>
        <taxon>Pseudomonadati</taxon>
        <taxon>Bacteroidota</taxon>
        <taxon>Chitinophagia</taxon>
        <taxon>Chitinophagales</taxon>
        <taxon>Chitinophagaceae</taxon>
        <taxon>Dinghuibacter</taxon>
    </lineage>
</organism>
<dbReference type="PANTHER" id="PTHR45566">
    <property type="entry name" value="HTH-TYPE TRANSCRIPTIONAL REGULATOR YHJB-RELATED"/>
    <property type="match status" value="1"/>
</dbReference>
<evidence type="ECO:0000256" key="1">
    <source>
        <dbReference type="ARBA" id="ARBA00023125"/>
    </source>
</evidence>
<evidence type="ECO:0000259" key="3">
    <source>
        <dbReference type="PROSITE" id="PS50043"/>
    </source>
</evidence>
<feature type="modified residue" description="4-aspartylphosphate" evidence="2">
    <location>
        <position position="37"/>
    </location>
</feature>
<dbReference type="GO" id="GO:0000160">
    <property type="term" value="P:phosphorelay signal transduction system"/>
    <property type="evidence" value="ECO:0007669"/>
    <property type="project" value="InterPro"/>
</dbReference>
<proteinExistence type="predicted"/>
<dbReference type="PANTHER" id="PTHR45566:SF1">
    <property type="entry name" value="HTH-TYPE TRANSCRIPTIONAL REGULATOR YHJB-RELATED"/>
    <property type="match status" value="1"/>
</dbReference>
<feature type="domain" description="HTH luxR-type" evidence="3">
    <location>
        <begin position="118"/>
        <end position="183"/>
    </location>
</feature>
<evidence type="ECO:0000259" key="4">
    <source>
        <dbReference type="PROSITE" id="PS50110"/>
    </source>
</evidence>
<evidence type="ECO:0000313" key="5">
    <source>
        <dbReference type="EMBL" id="TDW97123.1"/>
    </source>
</evidence>
<protein>
    <submittedName>
        <fullName evidence="5">DNA-binding NarL/FixJ family response regulator</fullName>
    </submittedName>
</protein>
<sequence>MLNLKFNIKEIDEVSNCNELVQLFKQNDKAYTHLILDIQMSDGSTLELIAGIIKIAPTLQIMIHSMQPEPVYKANLLQMGVFGFVSKNAGEDLVIDELNRFVNTYATPRTLKKVNAQLENPLAKFTNRELQVLHYLKEGKSTGEIADLLSVSDSMISMCKKKILTETNTSNVKELTDLVALHGMPEEGRKTQQGKKR</sequence>
<dbReference type="GO" id="GO:0006355">
    <property type="term" value="P:regulation of DNA-templated transcription"/>
    <property type="evidence" value="ECO:0007669"/>
    <property type="project" value="InterPro"/>
</dbReference>
<dbReference type="InterPro" id="IPR036388">
    <property type="entry name" value="WH-like_DNA-bd_sf"/>
</dbReference>
<dbReference type="InterPro" id="IPR001789">
    <property type="entry name" value="Sig_transdc_resp-reg_receiver"/>
</dbReference>
<feature type="domain" description="Response regulatory" evidence="4">
    <location>
        <begin position="1"/>
        <end position="102"/>
    </location>
</feature>
<dbReference type="SMART" id="SM00421">
    <property type="entry name" value="HTH_LUXR"/>
    <property type="match status" value="1"/>
</dbReference>
<evidence type="ECO:0000256" key="2">
    <source>
        <dbReference type="PROSITE-ProRule" id="PRU00169"/>
    </source>
</evidence>
<keyword evidence="2" id="KW-0597">Phosphoprotein</keyword>
<evidence type="ECO:0000313" key="6">
    <source>
        <dbReference type="Proteomes" id="UP000294498"/>
    </source>
</evidence>
<dbReference type="AlphaFoldDB" id="A0A4R8DHD3"/>
<dbReference type="EMBL" id="SODV01000002">
    <property type="protein sequence ID" value="TDW97123.1"/>
    <property type="molecule type" value="Genomic_DNA"/>
</dbReference>
<dbReference type="InterPro" id="IPR000792">
    <property type="entry name" value="Tscrpt_reg_LuxR_C"/>
</dbReference>
<dbReference type="GO" id="GO:0003677">
    <property type="term" value="F:DNA binding"/>
    <property type="evidence" value="ECO:0007669"/>
    <property type="project" value="UniProtKB-KW"/>
</dbReference>
<name>A0A4R8DHD3_9BACT</name>
<comment type="caution">
    <text evidence="5">The sequence shown here is derived from an EMBL/GenBank/DDBJ whole genome shotgun (WGS) entry which is preliminary data.</text>
</comment>
<dbReference type="InterPro" id="IPR011006">
    <property type="entry name" value="CheY-like_superfamily"/>
</dbReference>
<dbReference type="PROSITE" id="PS50043">
    <property type="entry name" value="HTH_LUXR_2"/>
    <property type="match status" value="1"/>
</dbReference>
<dbReference type="SUPFAM" id="SSF46894">
    <property type="entry name" value="C-terminal effector domain of the bipartite response regulators"/>
    <property type="match status" value="1"/>
</dbReference>
<gene>
    <name evidence="5" type="ORF">EDB95_4964</name>
</gene>
<dbReference type="PROSITE" id="PS50110">
    <property type="entry name" value="RESPONSE_REGULATORY"/>
    <property type="match status" value="1"/>
</dbReference>
<dbReference type="Pfam" id="PF00072">
    <property type="entry name" value="Response_reg"/>
    <property type="match status" value="1"/>
</dbReference>
<dbReference type="InterPro" id="IPR016032">
    <property type="entry name" value="Sig_transdc_resp-reg_C-effctor"/>
</dbReference>
<dbReference type="Proteomes" id="UP000294498">
    <property type="component" value="Unassembled WGS sequence"/>
</dbReference>
<reference evidence="5 6" key="1">
    <citation type="submission" date="2019-03" db="EMBL/GenBank/DDBJ databases">
        <title>Genomic Encyclopedia of Type Strains, Phase IV (KMG-IV): sequencing the most valuable type-strain genomes for metagenomic binning, comparative biology and taxonomic classification.</title>
        <authorList>
            <person name="Goeker M."/>
        </authorList>
    </citation>
    <scope>NUCLEOTIDE SEQUENCE [LARGE SCALE GENOMIC DNA]</scope>
    <source>
        <strain evidence="5 6">DSM 100059</strain>
    </source>
</reference>
<accession>A0A4R8DHD3</accession>
<keyword evidence="6" id="KW-1185">Reference proteome</keyword>
<dbReference type="Gene3D" id="3.40.50.2300">
    <property type="match status" value="1"/>
</dbReference>
<dbReference type="InterPro" id="IPR051015">
    <property type="entry name" value="EvgA-like"/>
</dbReference>
<dbReference type="Gene3D" id="1.10.10.10">
    <property type="entry name" value="Winged helix-like DNA-binding domain superfamily/Winged helix DNA-binding domain"/>
    <property type="match status" value="1"/>
</dbReference>
<dbReference type="SUPFAM" id="SSF52172">
    <property type="entry name" value="CheY-like"/>
    <property type="match status" value="1"/>
</dbReference>
<dbReference type="Pfam" id="PF00196">
    <property type="entry name" value="GerE"/>
    <property type="match status" value="1"/>
</dbReference>